<keyword evidence="3 12" id="KW-0479">Metal-binding</keyword>
<dbReference type="FunFam" id="2.140.10.10:FF:000003">
    <property type="entry name" value="Methanol dehydrogenase, large subunit"/>
    <property type="match status" value="1"/>
</dbReference>
<dbReference type="CDD" id="cd10279">
    <property type="entry name" value="PQQ_ADH_II"/>
    <property type="match status" value="1"/>
</dbReference>
<evidence type="ECO:0000256" key="12">
    <source>
        <dbReference type="PIRSR" id="PIRSR617512-3"/>
    </source>
</evidence>
<comment type="cofactor">
    <cofactor evidence="11">
        <name>heme c</name>
        <dbReference type="ChEBI" id="CHEBI:61717"/>
    </cofactor>
    <text evidence="11">Binds 1 heme c group per subunit.</text>
</comment>
<dbReference type="InterPro" id="IPR017512">
    <property type="entry name" value="PQQ_MeOH/EtOH_DH"/>
</dbReference>
<evidence type="ECO:0000256" key="13">
    <source>
        <dbReference type="PIRSR" id="PIRSR617512-4"/>
    </source>
</evidence>
<feature type="binding site" description="axial binding residue" evidence="12">
    <location>
        <position position="677"/>
    </location>
    <ligand>
        <name>heme c</name>
        <dbReference type="ChEBI" id="CHEBI:61717"/>
    </ligand>
    <ligandPart>
        <name>Fe</name>
        <dbReference type="ChEBI" id="CHEBI:18248"/>
    </ligandPart>
</feature>
<evidence type="ECO:0000259" key="15">
    <source>
        <dbReference type="PROSITE" id="PS51007"/>
    </source>
</evidence>
<sequence>MAGLLGLVLSHGLAHATLTRENTAPAEAIQESLTRLAAERLVNAEEEPGNWMLHGRTYGEDRYSPLKQINDQTVANLGLAWAWETGTNRGLEATPIVVDGVMYVTGSWSEVYAIDARNGTLLWRNDLDVDKTRGQYACCDVVNRGVAVWNGKVYVGTIDGRLVALDAVTGEIVWDVVTIDKSRPYTITGAPRIVKGNVIIGNGGAEFGVRGYITAYDVETGEQKWRFYTVPGNPADGFESDALKMAAETWGGGPWWEIGGGGTVWDSMAYDPELDLLYIGVGNGAPWNKHIRSPAGGDNLFLSSIVAIKPETGEYVWHYQTTPGEGWDYTATQHIILTDLTIDGQQRKVLMQAPKNGFFYVIDRETGKFISADNYVPVSWAEGIDPETGRPIQTNNSYERWPKLQLPSPLGGHNWMPMCLSRDTGYVYIPSQEMAMLYDNDTEFEYIPGYWNTGMKVMKDVVFPAWIDHDLVMALGAKAAKGYLQAWDPVNQRQVWKVEHEGLWNGGVLCTAGNLVMQGNGKGYFAAYAADTGHKLWEFDAQNGIVAPPVTYEIDGEQYISVLAGWGGSVGLSFGMVGNVRENMYPYGRLLTFKLNGKESLPPVQVTKKLPEPMDLEADGDLIAKGDKLYHHNCVYCHGPGAISNPNMVDLRRMDAETHENFIAIVLGGRDAHKTGMIGFSDHLSVEDVQAIHAYLNKVGENTLEREQASGFWKTFKGAIYSVLGAITSFFVSIFNWIMNAGS</sequence>
<dbReference type="OrthoDB" id="9794322at2"/>
<dbReference type="PROSITE" id="PS51007">
    <property type="entry name" value="CYTC"/>
    <property type="match status" value="1"/>
</dbReference>
<evidence type="ECO:0000256" key="14">
    <source>
        <dbReference type="SAM" id="Phobius"/>
    </source>
</evidence>
<feature type="binding site" evidence="11">
    <location>
        <position position="188"/>
    </location>
    <ligand>
        <name>pyrroloquinoline quinone</name>
        <dbReference type="ChEBI" id="CHEBI:58442"/>
    </ligand>
</feature>
<dbReference type="NCBIfam" id="TIGR03075">
    <property type="entry name" value="PQQ_enz_alc_DH"/>
    <property type="match status" value="1"/>
</dbReference>
<gene>
    <name evidence="16" type="ORF">E4680_01360</name>
</gene>
<dbReference type="InterPro" id="IPR009056">
    <property type="entry name" value="Cyt_c-like_dom"/>
</dbReference>
<feature type="binding site" evidence="12">
    <location>
        <position position="328"/>
    </location>
    <ligand>
        <name>Ca(2+)</name>
        <dbReference type="ChEBI" id="CHEBI:29108"/>
    </ligand>
</feature>
<keyword evidence="17" id="KW-1185">Reference proteome</keyword>
<dbReference type="InterPro" id="IPR018391">
    <property type="entry name" value="PQQ_b-propeller_rpt"/>
</dbReference>
<dbReference type="Gene3D" id="2.140.10.10">
    <property type="entry name" value="Quinoprotein alcohol dehydrogenase-like superfamily"/>
    <property type="match status" value="1"/>
</dbReference>
<dbReference type="GO" id="GO:0070968">
    <property type="term" value="F:pyrroloquinoline quinone binding"/>
    <property type="evidence" value="ECO:0007669"/>
    <property type="project" value="UniProtKB-ARBA"/>
</dbReference>
<evidence type="ECO:0000256" key="8">
    <source>
        <dbReference type="ARBA" id="ARBA00023004"/>
    </source>
</evidence>
<evidence type="ECO:0000256" key="9">
    <source>
        <dbReference type="ARBA" id="ARBA00023157"/>
    </source>
</evidence>
<dbReference type="SMART" id="SM00564">
    <property type="entry name" value="PQQ"/>
    <property type="match status" value="5"/>
</dbReference>
<feature type="binding site" evidence="11">
    <location>
        <position position="92"/>
    </location>
    <ligand>
        <name>pyrroloquinoline quinone</name>
        <dbReference type="ChEBI" id="CHEBI:58442"/>
    </ligand>
</feature>
<feature type="binding site" evidence="12">
    <location>
        <position position="206"/>
    </location>
    <ligand>
        <name>Ca(2+)</name>
        <dbReference type="ChEBI" id="CHEBI:29108"/>
    </ligand>
</feature>
<evidence type="ECO:0000313" key="17">
    <source>
        <dbReference type="Proteomes" id="UP000297890"/>
    </source>
</evidence>
<keyword evidence="4" id="KW-0732">Signal</keyword>
<dbReference type="EMBL" id="SRIO01000001">
    <property type="protein sequence ID" value="TFZ84263.1"/>
    <property type="molecule type" value="Genomic_DNA"/>
</dbReference>
<feature type="binding site" evidence="11">
    <location>
        <position position="144"/>
    </location>
    <ligand>
        <name>pyrroloquinoline quinone</name>
        <dbReference type="ChEBI" id="CHEBI:58442"/>
    </ligand>
</feature>
<evidence type="ECO:0000256" key="2">
    <source>
        <dbReference type="ARBA" id="ARBA00022617"/>
    </source>
</evidence>
<feature type="binding site" evidence="11">
    <location>
        <begin position="414"/>
        <end position="415"/>
    </location>
    <ligand>
        <name>pyrroloquinoline quinone</name>
        <dbReference type="ChEBI" id="CHEBI:58442"/>
    </ligand>
</feature>
<organism evidence="16 17">
    <name type="scientific">Candidatus Macondimonas diazotrophica</name>
    <dbReference type="NCBI Taxonomy" id="2305248"/>
    <lineage>
        <taxon>Bacteria</taxon>
        <taxon>Pseudomonadati</taxon>
        <taxon>Pseudomonadota</taxon>
        <taxon>Gammaproteobacteria</taxon>
        <taxon>Chromatiales</taxon>
        <taxon>Ectothiorhodospiraceae</taxon>
        <taxon>Candidatus Macondimonas</taxon>
    </lineage>
</organism>
<evidence type="ECO:0000313" key="16">
    <source>
        <dbReference type="EMBL" id="TFZ84263.1"/>
    </source>
</evidence>
<feature type="disulfide bond" evidence="13">
    <location>
        <begin position="138"/>
        <end position="139"/>
    </location>
</feature>
<keyword evidence="5 12" id="KW-0106">Calcium</keyword>
<feature type="binding site" evidence="12">
    <location>
        <position position="283"/>
    </location>
    <ligand>
        <name>Ca(2+)</name>
        <dbReference type="ChEBI" id="CHEBI:29108"/>
    </ligand>
</feature>
<dbReference type="InterPro" id="IPR001479">
    <property type="entry name" value="Quinoprotein_DH_CS"/>
</dbReference>
<feature type="transmembrane region" description="Helical" evidence="14">
    <location>
        <begin position="719"/>
        <end position="739"/>
    </location>
</feature>
<dbReference type="Pfam" id="PF01011">
    <property type="entry name" value="PQQ"/>
    <property type="match status" value="2"/>
</dbReference>
<evidence type="ECO:0000256" key="5">
    <source>
        <dbReference type="ARBA" id="ARBA00022837"/>
    </source>
</evidence>
<dbReference type="EC" id="1.1.2.-" evidence="16"/>
<keyword evidence="8 12" id="KW-0408">Iron</keyword>
<dbReference type="GO" id="GO:0005509">
    <property type="term" value="F:calcium ion binding"/>
    <property type="evidence" value="ECO:0007669"/>
    <property type="project" value="InterPro"/>
</dbReference>
<keyword evidence="14" id="KW-1133">Transmembrane helix</keyword>
<keyword evidence="2 11" id="KW-0349">Heme</keyword>
<evidence type="ECO:0000256" key="7">
    <source>
        <dbReference type="ARBA" id="ARBA00023002"/>
    </source>
</evidence>
<keyword evidence="9 13" id="KW-1015">Disulfide bond</keyword>
<keyword evidence="6 11" id="KW-0634">PQQ</keyword>
<feature type="binding site" description="covalent" evidence="11">
    <location>
        <position position="634"/>
    </location>
    <ligand>
        <name>heme c</name>
        <dbReference type="ChEBI" id="CHEBI:61717"/>
    </ligand>
</feature>
<comment type="similarity">
    <text evidence="1">Belongs to the bacterial PQQ dehydrogenase family.</text>
</comment>
<dbReference type="SUPFAM" id="SSF50998">
    <property type="entry name" value="Quinoprotein alcohol dehydrogenase-like"/>
    <property type="match status" value="1"/>
</dbReference>
<comment type="cofactor">
    <cofactor evidence="12">
        <name>Ca(2+)</name>
        <dbReference type="ChEBI" id="CHEBI:29108"/>
    </cofactor>
    <text evidence="12">Binds 1 Ca(2+) ion per subunit.</text>
</comment>
<dbReference type="PANTHER" id="PTHR32303">
    <property type="entry name" value="QUINOPROTEIN ALCOHOL DEHYDROGENASE (CYTOCHROME C)"/>
    <property type="match status" value="1"/>
</dbReference>
<comment type="cofactor">
    <cofactor evidence="11">
        <name>pyrroloquinoline quinone</name>
        <dbReference type="ChEBI" id="CHEBI:58442"/>
    </cofactor>
    <text evidence="11">Binds 1 PQQ group per subunit.</text>
</comment>
<dbReference type="GO" id="GO:0009055">
    <property type="term" value="F:electron transfer activity"/>
    <property type="evidence" value="ECO:0007669"/>
    <property type="project" value="InterPro"/>
</dbReference>
<dbReference type="InterPro" id="IPR011047">
    <property type="entry name" value="Quinoprotein_ADH-like_sf"/>
</dbReference>
<keyword evidence="7 16" id="KW-0560">Oxidoreductase</keyword>
<keyword evidence="14" id="KW-0472">Membrane</keyword>
<evidence type="ECO:0000256" key="3">
    <source>
        <dbReference type="ARBA" id="ARBA00022723"/>
    </source>
</evidence>
<feature type="binding site" description="covalent" evidence="11">
    <location>
        <position position="637"/>
    </location>
    <ligand>
        <name>heme c</name>
        <dbReference type="ChEBI" id="CHEBI:61717"/>
    </ligand>
</feature>
<accession>A0A4Z0FEE6</accession>
<feature type="binding site" description="axial binding residue" evidence="12">
    <location>
        <position position="638"/>
    </location>
    <ligand>
        <name>heme c</name>
        <dbReference type="ChEBI" id="CHEBI:61717"/>
    </ligand>
    <ligandPart>
        <name>Fe</name>
        <dbReference type="ChEBI" id="CHEBI:18248"/>
    </ligandPart>
</feature>
<keyword evidence="14" id="KW-0812">Transmembrane</keyword>
<dbReference type="Gene3D" id="1.10.760.10">
    <property type="entry name" value="Cytochrome c-like domain"/>
    <property type="match status" value="1"/>
</dbReference>
<comment type="caution">
    <text evidence="16">The sequence shown here is derived from an EMBL/GenBank/DDBJ whole genome shotgun (WGS) entry which is preliminary data.</text>
</comment>
<evidence type="ECO:0000256" key="4">
    <source>
        <dbReference type="ARBA" id="ARBA00022729"/>
    </source>
</evidence>
<name>A0A4Z0FEE6_9GAMM</name>
<dbReference type="GO" id="GO:0016020">
    <property type="term" value="C:membrane"/>
    <property type="evidence" value="ECO:0007669"/>
    <property type="project" value="InterPro"/>
</dbReference>
<dbReference type="AlphaFoldDB" id="A0A4Z0FEE6"/>
<dbReference type="GO" id="GO:0030288">
    <property type="term" value="C:outer membrane-bounded periplasmic space"/>
    <property type="evidence" value="ECO:0007669"/>
    <property type="project" value="InterPro"/>
</dbReference>
<feature type="binding site" evidence="11">
    <location>
        <position position="355"/>
    </location>
    <ligand>
        <name>pyrroloquinoline quinone</name>
        <dbReference type="ChEBI" id="CHEBI:58442"/>
    </ligand>
</feature>
<proteinExistence type="inferred from homology"/>
<evidence type="ECO:0000256" key="1">
    <source>
        <dbReference type="ARBA" id="ARBA00008156"/>
    </source>
</evidence>
<dbReference type="InterPro" id="IPR002372">
    <property type="entry name" value="PQQ_rpt_dom"/>
</dbReference>
<dbReference type="InterPro" id="IPR036909">
    <property type="entry name" value="Cyt_c-like_dom_sf"/>
</dbReference>
<dbReference type="GO" id="GO:0016614">
    <property type="term" value="F:oxidoreductase activity, acting on CH-OH group of donors"/>
    <property type="evidence" value="ECO:0007669"/>
    <property type="project" value="InterPro"/>
</dbReference>
<evidence type="ECO:0000256" key="6">
    <source>
        <dbReference type="ARBA" id="ARBA00022891"/>
    </source>
</evidence>
<dbReference type="Pfam" id="PF13442">
    <property type="entry name" value="Cytochrome_CBB3"/>
    <property type="match status" value="1"/>
</dbReference>
<feature type="active site" description="Proton acceptor" evidence="10">
    <location>
        <position position="328"/>
    </location>
</feature>
<protein>
    <submittedName>
        <fullName evidence="16">PQQ-dependent dehydrogenase, methanol/ethanol family</fullName>
        <ecNumber evidence="16">1.1.2.-</ecNumber>
    </submittedName>
</protein>
<dbReference type="Proteomes" id="UP000297890">
    <property type="component" value="Unassembled WGS sequence"/>
</dbReference>
<dbReference type="SUPFAM" id="SSF46626">
    <property type="entry name" value="Cytochrome c"/>
    <property type="match status" value="1"/>
</dbReference>
<feature type="domain" description="Cytochrome c" evidence="15">
    <location>
        <begin position="621"/>
        <end position="700"/>
    </location>
</feature>
<evidence type="ECO:0000256" key="11">
    <source>
        <dbReference type="PIRSR" id="PIRSR617512-2"/>
    </source>
</evidence>
<dbReference type="PROSITE" id="PS00364">
    <property type="entry name" value="BACTERIAL_PQQ_2"/>
    <property type="match status" value="1"/>
</dbReference>
<dbReference type="GO" id="GO:0020037">
    <property type="term" value="F:heme binding"/>
    <property type="evidence" value="ECO:0007669"/>
    <property type="project" value="InterPro"/>
</dbReference>
<feature type="binding site" evidence="11">
    <location>
        <position position="263"/>
    </location>
    <ligand>
        <name>pyrroloquinoline quinone</name>
        <dbReference type="ChEBI" id="CHEBI:58442"/>
    </ligand>
</feature>
<feature type="binding site" evidence="11">
    <location>
        <begin position="204"/>
        <end position="205"/>
    </location>
    <ligand>
        <name>pyrroloquinoline quinone</name>
        <dbReference type="ChEBI" id="CHEBI:58442"/>
    </ligand>
</feature>
<reference evidence="16 17" key="1">
    <citation type="journal article" date="2019" name="ISME J.">
        <title>Candidatus Macondimonas diazotrophica, a novel gammaproteobacterial genus dominating crude-oil-contaminated coastal sediments.</title>
        <authorList>
            <person name="Karthikeyan S."/>
            <person name="Konstantinidis K."/>
        </authorList>
    </citation>
    <scope>NUCLEOTIDE SEQUENCE [LARGE SCALE GENOMIC DNA]</scope>
    <source>
        <strain evidence="16 17">KTK01</strain>
    </source>
</reference>
<evidence type="ECO:0000256" key="10">
    <source>
        <dbReference type="PIRSR" id="PIRSR617512-1"/>
    </source>
</evidence>